<evidence type="ECO:0000313" key="1">
    <source>
        <dbReference type="EMBL" id="PKW16651.1"/>
    </source>
</evidence>
<dbReference type="RefSeq" id="WP_010315165.1">
    <property type="nucleotide sequence ID" value="NZ_CP061007.1"/>
</dbReference>
<dbReference type="AlphaFoldDB" id="A0A2N3Y1B7"/>
<protein>
    <recommendedName>
        <fullName evidence="3">Group II intron maturase</fullName>
    </recommendedName>
</protein>
<accession>A0A2N3Y1B7</accession>
<organism evidence="1 2">
    <name type="scientific">Saccharopolyspora spinosa</name>
    <dbReference type="NCBI Taxonomy" id="60894"/>
    <lineage>
        <taxon>Bacteria</taxon>
        <taxon>Bacillati</taxon>
        <taxon>Actinomycetota</taxon>
        <taxon>Actinomycetes</taxon>
        <taxon>Pseudonocardiales</taxon>
        <taxon>Pseudonocardiaceae</taxon>
        <taxon>Saccharopolyspora</taxon>
    </lineage>
</organism>
<keyword evidence="2" id="KW-1185">Reference proteome</keyword>
<gene>
    <name evidence="1" type="ORF">A8926_4504</name>
</gene>
<evidence type="ECO:0000313" key="2">
    <source>
        <dbReference type="Proteomes" id="UP000233786"/>
    </source>
</evidence>
<evidence type="ECO:0008006" key="3">
    <source>
        <dbReference type="Google" id="ProtNLM"/>
    </source>
</evidence>
<comment type="caution">
    <text evidence="1">The sequence shown here is derived from an EMBL/GenBank/DDBJ whole genome shotgun (WGS) entry which is preliminary data.</text>
</comment>
<proteinExistence type="predicted"/>
<dbReference type="EMBL" id="PJNB01000001">
    <property type="protein sequence ID" value="PKW16651.1"/>
    <property type="molecule type" value="Genomic_DNA"/>
</dbReference>
<reference evidence="1" key="1">
    <citation type="submission" date="2017-12" db="EMBL/GenBank/DDBJ databases">
        <title>Sequencing the genomes of 1000 Actinobacteria strains.</title>
        <authorList>
            <person name="Klenk H.-P."/>
        </authorList>
    </citation>
    <scope>NUCLEOTIDE SEQUENCE [LARGE SCALE GENOMIC DNA]</scope>
    <source>
        <strain evidence="1">DSM 44228</strain>
    </source>
</reference>
<name>A0A2N3Y1B7_SACSN</name>
<dbReference type="Proteomes" id="UP000233786">
    <property type="component" value="Unassembled WGS sequence"/>
</dbReference>
<sequence>MPGTLLDRINEYLVRWIVQKYKRYRGRRMRARDALGRTVAAYPRLSMRIRLPD</sequence>